<comment type="caution">
    <text evidence="1">The sequence shown here is derived from an EMBL/GenBank/DDBJ whole genome shotgun (WGS) entry which is preliminary data.</text>
</comment>
<gene>
    <name evidence="1" type="ORF">CDL15_Pgr017431</name>
</gene>
<organism evidence="1 2">
    <name type="scientific">Punica granatum</name>
    <name type="common">Pomegranate</name>
    <dbReference type="NCBI Taxonomy" id="22663"/>
    <lineage>
        <taxon>Eukaryota</taxon>
        <taxon>Viridiplantae</taxon>
        <taxon>Streptophyta</taxon>
        <taxon>Embryophyta</taxon>
        <taxon>Tracheophyta</taxon>
        <taxon>Spermatophyta</taxon>
        <taxon>Magnoliopsida</taxon>
        <taxon>eudicotyledons</taxon>
        <taxon>Gunneridae</taxon>
        <taxon>Pentapetalae</taxon>
        <taxon>rosids</taxon>
        <taxon>malvids</taxon>
        <taxon>Myrtales</taxon>
        <taxon>Lythraceae</taxon>
        <taxon>Punica</taxon>
    </lineage>
</organism>
<reference evidence="2" key="1">
    <citation type="journal article" date="2017" name="Plant J.">
        <title>The pomegranate (Punica granatum L.) genome and the genomics of punicalagin biosynthesis.</title>
        <authorList>
            <person name="Qin G."/>
            <person name="Xu C."/>
            <person name="Ming R."/>
            <person name="Tang H."/>
            <person name="Guyot R."/>
            <person name="Kramer E.M."/>
            <person name="Hu Y."/>
            <person name="Yi X."/>
            <person name="Qi Y."/>
            <person name="Xu X."/>
            <person name="Gao Z."/>
            <person name="Pan H."/>
            <person name="Jian J."/>
            <person name="Tian Y."/>
            <person name="Yue Z."/>
            <person name="Xu Y."/>
        </authorList>
    </citation>
    <scope>NUCLEOTIDE SEQUENCE [LARGE SCALE GENOMIC DNA]</scope>
    <source>
        <strain evidence="2">cv. Dabenzi</strain>
    </source>
</reference>
<dbReference type="InterPro" id="IPR016024">
    <property type="entry name" value="ARM-type_fold"/>
</dbReference>
<evidence type="ECO:0000313" key="2">
    <source>
        <dbReference type="Proteomes" id="UP000197138"/>
    </source>
</evidence>
<accession>A0A218WRT9</accession>
<dbReference type="Proteomes" id="UP000197138">
    <property type="component" value="Unassembled WGS sequence"/>
</dbReference>
<dbReference type="Gene3D" id="1.25.10.10">
    <property type="entry name" value="Leucine-rich Repeat Variant"/>
    <property type="match status" value="1"/>
</dbReference>
<dbReference type="SUPFAM" id="SSF48371">
    <property type="entry name" value="ARM repeat"/>
    <property type="match status" value="1"/>
</dbReference>
<protein>
    <submittedName>
        <fullName evidence="1">Uncharacterized protein</fullName>
    </submittedName>
</protein>
<dbReference type="EMBL" id="MTKT01003392">
    <property type="protein sequence ID" value="OWM75188.1"/>
    <property type="molecule type" value="Genomic_DNA"/>
</dbReference>
<evidence type="ECO:0000313" key="1">
    <source>
        <dbReference type="EMBL" id="OWM75188.1"/>
    </source>
</evidence>
<name>A0A218WRT9_PUNGR</name>
<sequence length="159" mass="16753">MSNVSTPRVPEMIVQCECPESEPACTVGRYDPSLAGTLKITLLTVQTLALSVLFNLFLNPDLSPGVAPHLQSSLAEFVQSHGNCTLAVRLGAIPALLRLAKSGDEEDLAATSLTILGLLGCFDDGLRALRKTDGIVASMVDVMEGRSMLSKEGAADVLL</sequence>
<dbReference type="InterPro" id="IPR011989">
    <property type="entry name" value="ARM-like"/>
</dbReference>
<proteinExistence type="predicted"/>
<dbReference type="AlphaFoldDB" id="A0A218WRT9"/>